<protein>
    <submittedName>
        <fullName evidence="1">Uncharacterized protein</fullName>
    </submittedName>
</protein>
<evidence type="ECO:0000313" key="1">
    <source>
        <dbReference type="EMBL" id="KAK8522840.1"/>
    </source>
</evidence>
<dbReference type="EMBL" id="JBBPBM010000045">
    <property type="protein sequence ID" value="KAK8522840.1"/>
    <property type="molecule type" value="Genomic_DNA"/>
</dbReference>
<comment type="caution">
    <text evidence="1">The sequence shown here is derived from an EMBL/GenBank/DDBJ whole genome shotgun (WGS) entry which is preliminary data.</text>
</comment>
<evidence type="ECO:0000313" key="2">
    <source>
        <dbReference type="Proteomes" id="UP001472677"/>
    </source>
</evidence>
<keyword evidence="2" id="KW-1185">Reference proteome</keyword>
<dbReference type="Proteomes" id="UP001472677">
    <property type="component" value="Unassembled WGS sequence"/>
</dbReference>
<name>A0ABR2CUK9_9ROSI</name>
<organism evidence="1 2">
    <name type="scientific">Hibiscus sabdariffa</name>
    <name type="common">roselle</name>
    <dbReference type="NCBI Taxonomy" id="183260"/>
    <lineage>
        <taxon>Eukaryota</taxon>
        <taxon>Viridiplantae</taxon>
        <taxon>Streptophyta</taxon>
        <taxon>Embryophyta</taxon>
        <taxon>Tracheophyta</taxon>
        <taxon>Spermatophyta</taxon>
        <taxon>Magnoliopsida</taxon>
        <taxon>eudicotyledons</taxon>
        <taxon>Gunneridae</taxon>
        <taxon>Pentapetalae</taxon>
        <taxon>rosids</taxon>
        <taxon>malvids</taxon>
        <taxon>Malvales</taxon>
        <taxon>Malvaceae</taxon>
        <taxon>Malvoideae</taxon>
        <taxon>Hibiscus</taxon>
    </lineage>
</organism>
<sequence>MELKRVLKVSKDSNFGSFSITKTTDANALLRFWVSFKEDKWVMRELVRGLLGKVEQVSGFWFENLLSPVVVLIARLVLRRKLKVEGKSKELGFQLRRKMRKVCRGLKALLFSTSQPTNSKDSADS</sequence>
<reference evidence="1 2" key="1">
    <citation type="journal article" date="2024" name="G3 (Bethesda)">
        <title>Genome assembly of Hibiscus sabdariffa L. provides insights into metabolisms of medicinal natural products.</title>
        <authorList>
            <person name="Kim T."/>
        </authorList>
    </citation>
    <scope>NUCLEOTIDE SEQUENCE [LARGE SCALE GENOMIC DNA]</scope>
    <source>
        <strain evidence="1">TK-2024</strain>
        <tissue evidence="1">Old leaves</tissue>
    </source>
</reference>
<proteinExistence type="predicted"/>
<accession>A0ABR2CUK9</accession>
<gene>
    <name evidence="1" type="ORF">V6N12_056535</name>
</gene>